<dbReference type="EMBL" id="JBHSXI010000001">
    <property type="protein sequence ID" value="MFC6887896.1"/>
    <property type="molecule type" value="Genomic_DNA"/>
</dbReference>
<sequence>MAVEIDRSGTNKWRYRCPRGHTNFEVWGDTIACVSCPMRTIPGSVTYETIIDKKTGRELTVSEVVGA</sequence>
<evidence type="ECO:0000313" key="1">
    <source>
        <dbReference type="EMBL" id="MFC6887896.1"/>
    </source>
</evidence>
<proteinExistence type="predicted"/>
<organism evidence="1 2">
    <name type="scientific">Halorubrum trueperi</name>
    <dbReference type="NCBI Taxonomy" id="2004704"/>
    <lineage>
        <taxon>Archaea</taxon>
        <taxon>Methanobacteriati</taxon>
        <taxon>Methanobacteriota</taxon>
        <taxon>Stenosarchaea group</taxon>
        <taxon>Halobacteria</taxon>
        <taxon>Halobacteriales</taxon>
        <taxon>Haloferacaceae</taxon>
        <taxon>Halorubrum</taxon>
    </lineage>
</organism>
<name>A0ABD5UF27_9EURY</name>
<dbReference type="RefSeq" id="WP_379764406.1">
    <property type="nucleotide sequence ID" value="NZ_JBHSXI010000001.1"/>
</dbReference>
<keyword evidence="2" id="KW-1185">Reference proteome</keyword>
<evidence type="ECO:0000313" key="2">
    <source>
        <dbReference type="Proteomes" id="UP001596333"/>
    </source>
</evidence>
<accession>A0ABD5UF27</accession>
<protein>
    <submittedName>
        <fullName evidence="1">Uncharacterized protein</fullName>
    </submittedName>
</protein>
<dbReference type="Proteomes" id="UP001596333">
    <property type="component" value="Unassembled WGS sequence"/>
</dbReference>
<gene>
    <name evidence="1" type="ORF">ACFQEY_02335</name>
</gene>
<reference evidence="1 2" key="1">
    <citation type="journal article" date="2019" name="Int. J. Syst. Evol. Microbiol.">
        <title>The Global Catalogue of Microorganisms (GCM) 10K type strain sequencing project: providing services to taxonomists for standard genome sequencing and annotation.</title>
        <authorList>
            <consortium name="The Broad Institute Genomics Platform"/>
            <consortium name="The Broad Institute Genome Sequencing Center for Infectious Disease"/>
            <person name="Wu L."/>
            <person name="Ma J."/>
        </authorList>
    </citation>
    <scope>NUCLEOTIDE SEQUENCE [LARGE SCALE GENOMIC DNA]</scope>
    <source>
        <strain evidence="1 2">Y73</strain>
    </source>
</reference>
<dbReference type="AlphaFoldDB" id="A0ABD5UF27"/>
<comment type="caution">
    <text evidence="1">The sequence shown here is derived from an EMBL/GenBank/DDBJ whole genome shotgun (WGS) entry which is preliminary data.</text>
</comment>